<feature type="region of interest" description="Disordered" evidence="4">
    <location>
        <begin position="40"/>
        <end position="77"/>
    </location>
</feature>
<dbReference type="Pfam" id="PF12833">
    <property type="entry name" value="HTH_18"/>
    <property type="match status" value="1"/>
</dbReference>
<evidence type="ECO:0000256" key="3">
    <source>
        <dbReference type="ARBA" id="ARBA00023163"/>
    </source>
</evidence>
<keyword evidence="1" id="KW-0805">Transcription regulation</keyword>
<proteinExistence type="predicted"/>
<organism evidence="6 7">
    <name type="scientific">Paracoccus aestuariivivens</name>
    <dbReference type="NCBI Taxonomy" id="1820333"/>
    <lineage>
        <taxon>Bacteria</taxon>
        <taxon>Pseudomonadati</taxon>
        <taxon>Pseudomonadota</taxon>
        <taxon>Alphaproteobacteria</taxon>
        <taxon>Rhodobacterales</taxon>
        <taxon>Paracoccaceae</taxon>
        <taxon>Paracoccus</taxon>
    </lineage>
</organism>
<dbReference type="Gene3D" id="1.10.10.60">
    <property type="entry name" value="Homeodomain-like"/>
    <property type="match status" value="1"/>
</dbReference>
<dbReference type="AlphaFoldDB" id="A0A6L6JIV1"/>
<evidence type="ECO:0000259" key="5">
    <source>
        <dbReference type="PROSITE" id="PS01124"/>
    </source>
</evidence>
<gene>
    <name evidence="6" type="ORF">GL286_20375</name>
</gene>
<dbReference type="InterPro" id="IPR018060">
    <property type="entry name" value="HTH_AraC"/>
</dbReference>
<dbReference type="PROSITE" id="PS00041">
    <property type="entry name" value="HTH_ARAC_FAMILY_1"/>
    <property type="match status" value="1"/>
</dbReference>
<dbReference type="EMBL" id="WMIE01000026">
    <property type="protein sequence ID" value="MTH80064.1"/>
    <property type="molecule type" value="Genomic_DNA"/>
</dbReference>
<dbReference type="OrthoDB" id="9814125at2"/>
<dbReference type="PROSITE" id="PS01124">
    <property type="entry name" value="HTH_ARAC_FAMILY_2"/>
    <property type="match status" value="1"/>
</dbReference>
<dbReference type="GO" id="GO:0043565">
    <property type="term" value="F:sequence-specific DNA binding"/>
    <property type="evidence" value="ECO:0007669"/>
    <property type="project" value="InterPro"/>
</dbReference>
<dbReference type="SUPFAM" id="SSF51182">
    <property type="entry name" value="RmlC-like cupins"/>
    <property type="match status" value="1"/>
</dbReference>
<protein>
    <submittedName>
        <fullName evidence="6">Helix-turn-helix domain-containing protein</fullName>
    </submittedName>
</protein>
<evidence type="ECO:0000256" key="4">
    <source>
        <dbReference type="SAM" id="MobiDB-lite"/>
    </source>
</evidence>
<dbReference type="GO" id="GO:0003700">
    <property type="term" value="F:DNA-binding transcription factor activity"/>
    <property type="evidence" value="ECO:0007669"/>
    <property type="project" value="InterPro"/>
</dbReference>
<dbReference type="Proteomes" id="UP000478183">
    <property type="component" value="Unassembled WGS sequence"/>
</dbReference>
<name>A0A6L6JIV1_9RHOB</name>
<dbReference type="PANTHER" id="PTHR11019">
    <property type="entry name" value="HTH-TYPE TRANSCRIPTIONAL REGULATOR NIMR"/>
    <property type="match status" value="1"/>
</dbReference>
<dbReference type="InterPro" id="IPR011051">
    <property type="entry name" value="RmlC_Cupin_sf"/>
</dbReference>
<comment type="caution">
    <text evidence="6">The sequence shown here is derived from an EMBL/GenBank/DDBJ whole genome shotgun (WGS) entry which is preliminary data.</text>
</comment>
<keyword evidence="7" id="KW-1185">Reference proteome</keyword>
<feature type="domain" description="HTH araC/xylS-type" evidence="5">
    <location>
        <begin position="254"/>
        <end position="352"/>
    </location>
</feature>
<evidence type="ECO:0000256" key="2">
    <source>
        <dbReference type="ARBA" id="ARBA00023125"/>
    </source>
</evidence>
<dbReference type="SMART" id="SM00342">
    <property type="entry name" value="HTH_ARAC"/>
    <property type="match status" value="1"/>
</dbReference>
<evidence type="ECO:0000313" key="7">
    <source>
        <dbReference type="Proteomes" id="UP000478183"/>
    </source>
</evidence>
<dbReference type="SUPFAM" id="SSF46689">
    <property type="entry name" value="Homeodomain-like"/>
    <property type="match status" value="1"/>
</dbReference>
<keyword evidence="3" id="KW-0804">Transcription</keyword>
<evidence type="ECO:0000313" key="6">
    <source>
        <dbReference type="EMBL" id="MTH80064.1"/>
    </source>
</evidence>
<accession>A0A6L6JIV1</accession>
<dbReference type="PANTHER" id="PTHR11019:SF199">
    <property type="entry name" value="HTH-TYPE TRANSCRIPTIONAL REGULATOR NIMR"/>
    <property type="match status" value="1"/>
</dbReference>
<keyword evidence="2" id="KW-0238">DNA-binding</keyword>
<dbReference type="InterPro" id="IPR018062">
    <property type="entry name" value="HTH_AraC-typ_CS"/>
</dbReference>
<sequence>MTGNSRSRDLTTSAGATDAADRKLLGAAITADVILEPSTTDPRPIRGFTGYPPPEVTKGPTIAPVDTDGSYHVPPTRPFTRGDGVRLMPLSGFIWGGQIHARQGSAPVAAAPRVRGDHVIILVIKGGAAVEFPRKAQLIGQGRVAFIPSGTAFSIHPPADTEGWALLLPPNLGTDLPIGFPLAFQHGLPHPADEALLEPAICALGHDRAPGPNASGATACHLGLLALALSRTVEQPQIHDPNHLHTLVARPLTENFLALAARHLADDRTIADMARELGCTQAQLDHACTESRGRTALELLYALRLEQAAHLLRDTDAPIPQIAQEVGYTSVGHFIRVFAAATGRSPEAFRIIAWEQPEAED</sequence>
<dbReference type="RefSeq" id="WP_155097415.1">
    <property type="nucleotide sequence ID" value="NZ_WMIE01000026.1"/>
</dbReference>
<evidence type="ECO:0000256" key="1">
    <source>
        <dbReference type="ARBA" id="ARBA00023015"/>
    </source>
</evidence>
<reference evidence="6 7" key="1">
    <citation type="submission" date="2019-11" db="EMBL/GenBank/DDBJ databases">
        <authorList>
            <person name="Dong K."/>
        </authorList>
    </citation>
    <scope>NUCLEOTIDE SEQUENCE [LARGE SCALE GENOMIC DNA]</scope>
    <source>
        <strain evidence="6 7">NBRC 111993</strain>
    </source>
</reference>
<dbReference type="InterPro" id="IPR009057">
    <property type="entry name" value="Homeodomain-like_sf"/>
</dbReference>